<organism evidence="5 6">
    <name type="scientific">Candidatus Thermofonsia Clade 1 bacterium</name>
    <dbReference type="NCBI Taxonomy" id="2364210"/>
    <lineage>
        <taxon>Bacteria</taxon>
        <taxon>Bacillati</taxon>
        <taxon>Chloroflexota</taxon>
        <taxon>Candidatus Thermofontia</taxon>
        <taxon>Candidatus Thermofonsia Clade 1</taxon>
    </lineage>
</organism>
<protein>
    <recommendedName>
        <fullName evidence="4">Response regulatory domain-containing protein</fullName>
    </recommendedName>
</protein>
<dbReference type="EMBL" id="PGTK01000001">
    <property type="protein sequence ID" value="PJF32129.1"/>
    <property type="molecule type" value="Genomic_DNA"/>
</dbReference>
<feature type="compositionally biased region" description="Pro residues" evidence="3">
    <location>
        <begin position="122"/>
        <end position="131"/>
    </location>
</feature>
<feature type="modified residue" description="4-aspartylphosphate" evidence="2">
    <location>
        <position position="52"/>
    </location>
</feature>
<dbReference type="AlphaFoldDB" id="A0A2M8P3L5"/>
<evidence type="ECO:0000313" key="6">
    <source>
        <dbReference type="Proteomes" id="UP000228921"/>
    </source>
</evidence>
<dbReference type="PROSITE" id="PS50110">
    <property type="entry name" value="RESPONSE_REGULATORY"/>
    <property type="match status" value="1"/>
</dbReference>
<dbReference type="PANTHER" id="PTHR44591:SF23">
    <property type="entry name" value="CHEY SUBFAMILY"/>
    <property type="match status" value="1"/>
</dbReference>
<accession>A0A2M8P3L5</accession>
<reference evidence="5 6" key="1">
    <citation type="submission" date="2017-11" db="EMBL/GenBank/DDBJ databases">
        <title>Evolution of Phototrophy in the Chloroflexi Phylum Driven by Horizontal Gene Transfer.</title>
        <authorList>
            <person name="Ward L.M."/>
            <person name="Hemp J."/>
            <person name="Shih P.M."/>
            <person name="Mcglynn S.E."/>
            <person name="Fischer W."/>
        </authorList>
    </citation>
    <scope>NUCLEOTIDE SEQUENCE [LARGE SCALE GENOMIC DNA]</scope>
    <source>
        <strain evidence="5">CP2_2F</strain>
    </source>
</reference>
<keyword evidence="1 2" id="KW-0597">Phosphoprotein</keyword>
<feature type="domain" description="Response regulatory" evidence="4">
    <location>
        <begin position="3"/>
        <end position="119"/>
    </location>
</feature>
<feature type="compositionally biased region" description="Basic and acidic residues" evidence="3">
    <location>
        <begin position="138"/>
        <end position="149"/>
    </location>
</feature>
<dbReference type="SUPFAM" id="SSF52172">
    <property type="entry name" value="CheY-like"/>
    <property type="match status" value="1"/>
</dbReference>
<dbReference type="PANTHER" id="PTHR44591">
    <property type="entry name" value="STRESS RESPONSE REGULATOR PROTEIN 1"/>
    <property type="match status" value="1"/>
</dbReference>
<evidence type="ECO:0000259" key="4">
    <source>
        <dbReference type="PROSITE" id="PS50110"/>
    </source>
</evidence>
<dbReference type="Gene3D" id="3.40.50.2300">
    <property type="match status" value="1"/>
</dbReference>
<name>A0A2M8P3L5_9CHLR</name>
<dbReference type="InterPro" id="IPR011006">
    <property type="entry name" value="CheY-like_superfamily"/>
</dbReference>
<feature type="region of interest" description="Disordered" evidence="3">
    <location>
        <begin position="122"/>
        <end position="149"/>
    </location>
</feature>
<dbReference type="InterPro" id="IPR050595">
    <property type="entry name" value="Bact_response_regulator"/>
</dbReference>
<dbReference type="Proteomes" id="UP000228921">
    <property type="component" value="Unassembled WGS sequence"/>
</dbReference>
<evidence type="ECO:0000313" key="5">
    <source>
        <dbReference type="EMBL" id="PJF32129.1"/>
    </source>
</evidence>
<gene>
    <name evidence="5" type="ORF">CUN51_00430</name>
</gene>
<evidence type="ECO:0000256" key="2">
    <source>
        <dbReference type="PROSITE-ProRule" id="PRU00169"/>
    </source>
</evidence>
<dbReference type="Pfam" id="PF00072">
    <property type="entry name" value="Response_reg"/>
    <property type="match status" value="1"/>
</dbReference>
<dbReference type="SMART" id="SM00448">
    <property type="entry name" value="REC"/>
    <property type="match status" value="1"/>
</dbReference>
<evidence type="ECO:0000256" key="3">
    <source>
        <dbReference type="SAM" id="MobiDB-lite"/>
    </source>
</evidence>
<comment type="caution">
    <text evidence="5">The sequence shown here is derived from an EMBL/GenBank/DDBJ whole genome shotgun (WGS) entry which is preliminary data.</text>
</comment>
<evidence type="ECO:0000256" key="1">
    <source>
        <dbReference type="ARBA" id="ARBA00022553"/>
    </source>
</evidence>
<proteinExistence type="predicted"/>
<sequence>MAVIVIIEDNLQSGRLVAKLLSNAGHRAILTETGEDGLTTIFETSPDLVLIDLGLPDIDGQTVIALLQQQPALAKTRLIAFTAWPEATAHLMARAYGCHGVITKPIDTRRFVAQVEAFLTPPEPVIQPPSPANSTGSSHDDPTDRATAE</sequence>
<dbReference type="GO" id="GO:0000160">
    <property type="term" value="P:phosphorelay signal transduction system"/>
    <property type="evidence" value="ECO:0007669"/>
    <property type="project" value="InterPro"/>
</dbReference>
<dbReference type="InterPro" id="IPR001789">
    <property type="entry name" value="Sig_transdc_resp-reg_receiver"/>
</dbReference>